<name>A0A284RZ23_ARMOS</name>
<reference evidence="2" key="1">
    <citation type="journal article" date="2017" name="Nat. Ecol. Evol.">
        <title>Genome expansion and lineage-specific genetic innovations in the forest pathogenic fungi Armillaria.</title>
        <authorList>
            <person name="Sipos G."/>
            <person name="Prasanna A.N."/>
            <person name="Walter M.C."/>
            <person name="O'Connor E."/>
            <person name="Balint B."/>
            <person name="Krizsan K."/>
            <person name="Kiss B."/>
            <person name="Hess J."/>
            <person name="Varga T."/>
            <person name="Slot J."/>
            <person name="Riley R."/>
            <person name="Boka B."/>
            <person name="Rigling D."/>
            <person name="Barry K."/>
            <person name="Lee J."/>
            <person name="Mihaltcheva S."/>
            <person name="LaButti K."/>
            <person name="Lipzen A."/>
            <person name="Waldron R."/>
            <person name="Moloney N.M."/>
            <person name="Sperisen C."/>
            <person name="Kredics L."/>
            <person name="Vagvoelgyi C."/>
            <person name="Patrignani A."/>
            <person name="Fitzpatrick D."/>
            <person name="Nagy I."/>
            <person name="Doyle S."/>
            <person name="Anderson J.B."/>
            <person name="Grigoriev I.V."/>
            <person name="Gueldener U."/>
            <person name="Muensterkoetter M."/>
            <person name="Nagy L.G."/>
        </authorList>
    </citation>
    <scope>NUCLEOTIDE SEQUENCE [LARGE SCALE GENOMIC DNA]</scope>
    <source>
        <strain evidence="2">C18/9</strain>
    </source>
</reference>
<gene>
    <name evidence="1" type="ORF">ARMOST_17450</name>
</gene>
<dbReference type="AlphaFoldDB" id="A0A284RZ23"/>
<dbReference type="Proteomes" id="UP000219338">
    <property type="component" value="Unassembled WGS sequence"/>
</dbReference>
<organism evidence="1 2">
    <name type="scientific">Armillaria ostoyae</name>
    <name type="common">Armillaria root rot fungus</name>
    <dbReference type="NCBI Taxonomy" id="47428"/>
    <lineage>
        <taxon>Eukaryota</taxon>
        <taxon>Fungi</taxon>
        <taxon>Dikarya</taxon>
        <taxon>Basidiomycota</taxon>
        <taxon>Agaricomycotina</taxon>
        <taxon>Agaricomycetes</taxon>
        <taxon>Agaricomycetidae</taxon>
        <taxon>Agaricales</taxon>
        <taxon>Marasmiineae</taxon>
        <taxon>Physalacriaceae</taxon>
        <taxon>Armillaria</taxon>
    </lineage>
</organism>
<evidence type="ECO:0000313" key="2">
    <source>
        <dbReference type="Proteomes" id="UP000219338"/>
    </source>
</evidence>
<dbReference type="EMBL" id="FUEG01000022">
    <property type="protein sequence ID" value="SJL13998.1"/>
    <property type="molecule type" value="Genomic_DNA"/>
</dbReference>
<proteinExistence type="predicted"/>
<keyword evidence="2" id="KW-1185">Reference proteome</keyword>
<accession>A0A284RZ23</accession>
<sequence>MDAVYGVEKQRTVVSVASLLTWQGQIVDPSVPLASSLLVAFTLSSEEDTIVEVTLRSRDIVLAEHACLQR</sequence>
<protein>
    <submittedName>
        <fullName evidence="1">Uncharacterized protein</fullName>
    </submittedName>
</protein>
<evidence type="ECO:0000313" key="1">
    <source>
        <dbReference type="EMBL" id="SJL13998.1"/>
    </source>
</evidence>